<dbReference type="InterPro" id="IPR035906">
    <property type="entry name" value="MetI-like_sf"/>
</dbReference>
<dbReference type="InterPro" id="IPR000515">
    <property type="entry name" value="MetI-like"/>
</dbReference>
<evidence type="ECO:0000256" key="1">
    <source>
        <dbReference type="ARBA" id="ARBA00004651"/>
    </source>
</evidence>
<evidence type="ECO:0000256" key="3">
    <source>
        <dbReference type="ARBA" id="ARBA00022475"/>
    </source>
</evidence>
<reference evidence="9 10" key="1">
    <citation type="submission" date="2021-07" db="EMBL/GenBank/DDBJ databases">
        <title>Paenibacillus radiodurans sp. nov., isolated from the southeastern edge of Tengger Desert.</title>
        <authorList>
            <person name="Zhang G."/>
        </authorList>
    </citation>
    <scope>NUCLEOTIDE SEQUENCE [LARGE SCALE GENOMIC DNA]</scope>
    <source>
        <strain evidence="9 10">CCM 7311</strain>
    </source>
</reference>
<keyword evidence="3" id="KW-1003">Cell membrane</keyword>
<feature type="transmembrane region" description="Helical" evidence="7">
    <location>
        <begin position="183"/>
        <end position="208"/>
    </location>
</feature>
<accession>A0ABS7C4J3</accession>
<feature type="transmembrane region" description="Helical" evidence="7">
    <location>
        <begin position="141"/>
        <end position="162"/>
    </location>
</feature>
<dbReference type="Pfam" id="PF00528">
    <property type="entry name" value="BPD_transp_1"/>
    <property type="match status" value="1"/>
</dbReference>
<keyword evidence="10" id="KW-1185">Reference proteome</keyword>
<keyword evidence="5 7" id="KW-1133">Transmembrane helix</keyword>
<keyword evidence="4 7" id="KW-0812">Transmembrane</keyword>
<dbReference type="EMBL" id="JAHZIK010000415">
    <property type="protein sequence ID" value="MBW7455705.1"/>
    <property type="molecule type" value="Genomic_DNA"/>
</dbReference>
<dbReference type="PROSITE" id="PS50928">
    <property type="entry name" value="ABC_TM1"/>
    <property type="match status" value="1"/>
</dbReference>
<dbReference type="Proteomes" id="UP001519887">
    <property type="component" value="Unassembled WGS sequence"/>
</dbReference>
<evidence type="ECO:0000256" key="4">
    <source>
        <dbReference type="ARBA" id="ARBA00022692"/>
    </source>
</evidence>
<evidence type="ECO:0000259" key="8">
    <source>
        <dbReference type="PROSITE" id="PS50928"/>
    </source>
</evidence>
<evidence type="ECO:0000256" key="5">
    <source>
        <dbReference type="ARBA" id="ARBA00022989"/>
    </source>
</evidence>
<evidence type="ECO:0000313" key="9">
    <source>
        <dbReference type="EMBL" id="MBW7455705.1"/>
    </source>
</evidence>
<dbReference type="PANTHER" id="PTHR43744">
    <property type="entry name" value="ABC TRANSPORTER PERMEASE PROTEIN MG189-RELATED-RELATED"/>
    <property type="match status" value="1"/>
</dbReference>
<organism evidence="9 10">
    <name type="scientific">Paenibacillus sepulcri</name>
    <dbReference type="NCBI Taxonomy" id="359917"/>
    <lineage>
        <taxon>Bacteria</taxon>
        <taxon>Bacillati</taxon>
        <taxon>Bacillota</taxon>
        <taxon>Bacilli</taxon>
        <taxon>Bacillales</taxon>
        <taxon>Paenibacillaceae</taxon>
        <taxon>Paenibacillus</taxon>
    </lineage>
</organism>
<gene>
    <name evidence="9" type="ORF">K0U00_16890</name>
</gene>
<feature type="transmembrane region" description="Helical" evidence="7">
    <location>
        <begin position="74"/>
        <end position="98"/>
    </location>
</feature>
<protein>
    <submittedName>
        <fullName evidence="9">Carbohydrate ABC transporter permease</fullName>
    </submittedName>
</protein>
<dbReference type="Gene3D" id="1.10.3720.10">
    <property type="entry name" value="MetI-like"/>
    <property type="match status" value="1"/>
</dbReference>
<proteinExistence type="inferred from homology"/>
<feature type="non-terminal residue" evidence="9">
    <location>
        <position position="253"/>
    </location>
</feature>
<dbReference type="SUPFAM" id="SSF161098">
    <property type="entry name" value="MetI-like"/>
    <property type="match status" value="1"/>
</dbReference>
<sequence length="253" mass="28706">MTNSKTINLPNVVINSFFIVVCFLIAVPFALVVAVSITSEQSLIQHGYQFIPRQLSLEAFRISFEQPEVLIKGYGVTILVTVVGTVLSLLMTAMTAYPMSRRDFRYNRPMTFYIFFTMLFSGGLIPYYILITQYLHLKNTLGSLIIPLLLNPFNILIMKGFLDKISKEIIESAKVDGAGEYRIFFRIILPLSTPALATLGLFIAFAYWNDWYYALLFIDNDTYIPLQLLLVRILSQIEFLANSPLAEAASKLQ</sequence>
<feature type="transmembrane region" description="Helical" evidence="7">
    <location>
        <begin position="12"/>
        <end position="37"/>
    </location>
</feature>
<dbReference type="PANTHER" id="PTHR43744:SF9">
    <property type="entry name" value="POLYGALACTURONAN_RHAMNOGALACTURONAN TRANSPORT SYSTEM PERMEASE PROTEIN YTCP"/>
    <property type="match status" value="1"/>
</dbReference>
<keyword evidence="6 7" id="KW-0472">Membrane</keyword>
<evidence type="ECO:0000313" key="10">
    <source>
        <dbReference type="Proteomes" id="UP001519887"/>
    </source>
</evidence>
<feature type="transmembrane region" description="Helical" evidence="7">
    <location>
        <begin position="110"/>
        <end position="129"/>
    </location>
</feature>
<evidence type="ECO:0000256" key="7">
    <source>
        <dbReference type="RuleBase" id="RU363032"/>
    </source>
</evidence>
<evidence type="ECO:0000256" key="2">
    <source>
        <dbReference type="ARBA" id="ARBA00022448"/>
    </source>
</evidence>
<comment type="subcellular location">
    <subcellularLocation>
        <location evidence="1 7">Cell membrane</location>
        <topology evidence="1 7">Multi-pass membrane protein</topology>
    </subcellularLocation>
</comment>
<name>A0ABS7C4J3_9BACL</name>
<feature type="domain" description="ABC transmembrane type-1" evidence="8">
    <location>
        <begin position="74"/>
        <end position="253"/>
    </location>
</feature>
<keyword evidence="2 7" id="KW-0813">Transport</keyword>
<dbReference type="CDD" id="cd06261">
    <property type="entry name" value="TM_PBP2"/>
    <property type="match status" value="1"/>
</dbReference>
<evidence type="ECO:0000256" key="6">
    <source>
        <dbReference type="ARBA" id="ARBA00023136"/>
    </source>
</evidence>
<comment type="similarity">
    <text evidence="7">Belongs to the binding-protein-dependent transport system permease family.</text>
</comment>
<comment type="caution">
    <text evidence="9">The sequence shown here is derived from an EMBL/GenBank/DDBJ whole genome shotgun (WGS) entry which is preliminary data.</text>
</comment>